<dbReference type="SFLD" id="SFLDG01129">
    <property type="entry name" value="C1.5:_HAD__Beta-PGM__Phosphata"/>
    <property type="match status" value="1"/>
</dbReference>
<dbReference type="KEGG" id="hakz:J0X25_17515"/>
<evidence type="ECO:0000256" key="1">
    <source>
        <dbReference type="ARBA" id="ARBA00001946"/>
    </source>
</evidence>
<evidence type="ECO:0000313" key="5">
    <source>
        <dbReference type="EMBL" id="QSW99153.1"/>
    </source>
</evidence>
<comment type="cofactor">
    <cofactor evidence="1">
        <name>Mg(2+)</name>
        <dbReference type="ChEBI" id="CHEBI:18420"/>
    </cofactor>
</comment>
<reference evidence="5 6" key="1">
    <citation type="submission" date="2021-03" db="EMBL/GenBank/DDBJ databases">
        <title>Haloterrigena longa sp. nov. and Haloterrigena limicola sp. nov., extremely halophilic archaea isolated from a salt lake.</title>
        <authorList>
            <person name="Henglin C."/>
        </authorList>
    </citation>
    <scope>NUCLEOTIDE SEQUENCE [LARGE SCALE GENOMIC DNA]</scope>
    <source>
        <strain evidence="5 6">KZCA68</strain>
    </source>
</reference>
<keyword evidence="3 5" id="KW-0378">Hydrolase</keyword>
<protein>
    <submittedName>
        <fullName evidence="5">HAD family hydrolase</fullName>
    </submittedName>
</protein>
<evidence type="ECO:0000256" key="2">
    <source>
        <dbReference type="ARBA" id="ARBA00007958"/>
    </source>
</evidence>
<accession>A0A8A2VAX9</accession>
<dbReference type="Gene3D" id="1.20.120.710">
    <property type="entry name" value="Haloacid dehalogenase hydrolase-like domain"/>
    <property type="match status" value="1"/>
</dbReference>
<keyword evidence="4" id="KW-0460">Magnesium</keyword>
<dbReference type="SUPFAM" id="SSF56784">
    <property type="entry name" value="HAD-like"/>
    <property type="match status" value="1"/>
</dbReference>
<evidence type="ECO:0000256" key="3">
    <source>
        <dbReference type="ARBA" id="ARBA00022801"/>
    </source>
</evidence>
<keyword evidence="6" id="KW-1185">Reference proteome</keyword>
<dbReference type="GO" id="GO:0044281">
    <property type="term" value="P:small molecule metabolic process"/>
    <property type="evidence" value="ECO:0007669"/>
    <property type="project" value="UniProtKB-ARBA"/>
</dbReference>
<dbReference type="Pfam" id="PF00702">
    <property type="entry name" value="Hydrolase"/>
    <property type="match status" value="1"/>
</dbReference>
<evidence type="ECO:0000313" key="6">
    <source>
        <dbReference type="Proteomes" id="UP000663203"/>
    </source>
</evidence>
<dbReference type="GeneID" id="63189142"/>
<evidence type="ECO:0000256" key="4">
    <source>
        <dbReference type="ARBA" id="ARBA00022842"/>
    </source>
</evidence>
<dbReference type="GO" id="GO:0016787">
    <property type="term" value="F:hydrolase activity"/>
    <property type="evidence" value="ECO:0007669"/>
    <property type="project" value="UniProtKB-KW"/>
</dbReference>
<dbReference type="PANTHER" id="PTHR46470">
    <property type="entry name" value="N-ACYLNEURAMINATE-9-PHOSPHATASE"/>
    <property type="match status" value="1"/>
</dbReference>
<dbReference type="RefSeq" id="WP_207288761.1">
    <property type="nucleotide sequence ID" value="NZ_CP071462.1"/>
</dbReference>
<comment type="similarity">
    <text evidence="2">Belongs to the HAD-like hydrolase superfamily.</text>
</comment>
<dbReference type="InterPro" id="IPR023214">
    <property type="entry name" value="HAD_sf"/>
</dbReference>
<organism evidence="5 6">
    <name type="scientific">Haloterrigena alkaliphila</name>
    <dbReference type="NCBI Taxonomy" id="2816475"/>
    <lineage>
        <taxon>Archaea</taxon>
        <taxon>Methanobacteriati</taxon>
        <taxon>Methanobacteriota</taxon>
        <taxon>Stenosarchaea group</taxon>
        <taxon>Halobacteria</taxon>
        <taxon>Halobacteriales</taxon>
        <taxon>Natrialbaceae</taxon>
        <taxon>Haloterrigena</taxon>
    </lineage>
</organism>
<dbReference type="InterPro" id="IPR006439">
    <property type="entry name" value="HAD-SF_hydro_IA"/>
</dbReference>
<name>A0A8A2VAX9_9EURY</name>
<proteinExistence type="inferred from homology"/>
<dbReference type="SFLD" id="SFLDS00003">
    <property type="entry name" value="Haloacid_Dehalogenase"/>
    <property type="match status" value="1"/>
</dbReference>
<dbReference type="AlphaFoldDB" id="A0A8A2VAX9"/>
<dbReference type="Proteomes" id="UP000663203">
    <property type="component" value="Chromosome"/>
</dbReference>
<dbReference type="EMBL" id="CP071462">
    <property type="protein sequence ID" value="QSW99153.1"/>
    <property type="molecule type" value="Genomic_DNA"/>
</dbReference>
<dbReference type="InterPro" id="IPR036412">
    <property type="entry name" value="HAD-like_sf"/>
</dbReference>
<dbReference type="Gene3D" id="3.40.50.1000">
    <property type="entry name" value="HAD superfamily/HAD-like"/>
    <property type="match status" value="1"/>
</dbReference>
<dbReference type="NCBIfam" id="TIGR01549">
    <property type="entry name" value="HAD-SF-IA-v1"/>
    <property type="match status" value="1"/>
</dbReference>
<dbReference type="InterPro" id="IPR051400">
    <property type="entry name" value="HAD-like_hydrolase"/>
</dbReference>
<gene>
    <name evidence="5" type="ORF">J0X25_17515</name>
</gene>
<sequence length="241" mass="26052">MSGREPGSTVDPTSETDGAVDAVCFDLDDTLCRYTQSGAEVLERAFDRAGVGRPWSIDDYYDGYRNYLEESTDIVDLRRRCFADLAVAAGHDRETGRAVADAYADLRDREAVELVPGARDVIDALAAEYRLGLVTNGAPEMQRTKLETIGLDDRFETVVCAGYDAPAKPAAEPFDLALEALGSTSERTVYVGNSLRSDVAGANAAGLRSVWVPDGEAVPETPDPPPTYRLETLAELATPPW</sequence>